<feature type="region of interest" description="Disordered" evidence="1">
    <location>
        <begin position="1"/>
        <end position="88"/>
    </location>
</feature>
<organism evidence="2 3">
    <name type="scientific">Amycolatopsis bartoniae</name>
    <dbReference type="NCBI Taxonomy" id="941986"/>
    <lineage>
        <taxon>Bacteria</taxon>
        <taxon>Bacillati</taxon>
        <taxon>Actinomycetota</taxon>
        <taxon>Actinomycetes</taxon>
        <taxon>Pseudonocardiales</taxon>
        <taxon>Pseudonocardiaceae</taxon>
        <taxon>Amycolatopsis</taxon>
    </lineage>
</organism>
<dbReference type="EMBL" id="BNAV01000001">
    <property type="protein sequence ID" value="GHF37488.1"/>
    <property type="molecule type" value="Genomic_DNA"/>
</dbReference>
<name>A0A8H9MBR8_9PSEU</name>
<gene>
    <name evidence="2" type="ORF">GCM10017566_08330</name>
</gene>
<comment type="caution">
    <text evidence="2">The sequence shown here is derived from an EMBL/GenBank/DDBJ whole genome shotgun (WGS) entry which is preliminary data.</text>
</comment>
<evidence type="ECO:0000313" key="3">
    <source>
        <dbReference type="Proteomes" id="UP000658656"/>
    </source>
</evidence>
<accession>A0A8H9MBR8</accession>
<keyword evidence="3" id="KW-1185">Reference proteome</keyword>
<dbReference type="AlphaFoldDB" id="A0A8H9MBR8"/>
<feature type="compositionally biased region" description="Basic and acidic residues" evidence="1">
    <location>
        <begin position="17"/>
        <end position="31"/>
    </location>
</feature>
<proteinExistence type="predicted"/>
<reference evidence="2" key="1">
    <citation type="journal article" date="2014" name="Int. J. Syst. Evol. Microbiol.">
        <title>Complete genome sequence of Corynebacterium casei LMG S-19264T (=DSM 44701T), isolated from a smear-ripened cheese.</title>
        <authorList>
            <consortium name="US DOE Joint Genome Institute (JGI-PGF)"/>
            <person name="Walter F."/>
            <person name="Albersmeier A."/>
            <person name="Kalinowski J."/>
            <person name="Ruckert C."/>
        </authorList>
    </citation>
    <scope>NUCLEOTIDE SEQUENCE</scope>
    <source>
        <strain evidence="2">CGMCC 4.7679</strain>
    </source>
</reference>
<evidence type="ECO:0000256" key="1">
    <source>
        <dbReference type="SAM" id="MobiDB-lite"/>
    </source>
</evidence>
<evidence type="ECO:0000313" key="2">
    <source>
        <dbReference type="EMBL" id="GHF37488.1"/>
    </source>
</evidence>
<protein>
    <submittedName>
        <fullName evidence="2">Uncharacterized protein</fullName>
    </submittedName>
</protein>
<dbReference type="Proteomes" id="UP000658656">
    <property type="component" value="Unassembled WGS sequence"/>
</dbReference>
<reference evidence="2" key="2">
    <citation type="submission" date="2020-09" db="EMBL/GenBank/DDBJ databases">
        <authorList>
            <person name="Sun Q."/>
            <person name="Zhou Y."/>
        </authorList>
    </citation>
    <scope>NUCLEOTIDE SEQUENCE</scope>
    <source>
        <strain evidence="2">CGMCC 4.7679</strain>
    </source>
</reference>
<sequence>MRPEQLRAQLGGVGQRDAQEPRDERPAEHPGGEVPGGALHDSSRAGLGVPVGGRWLATAEAPPGRGAARRLHDNSNTALATPSAKGWW</sequence>